<organism evidence="1 2">
    <name type="scientific">Hibiscus syriacus</name>
    <name type="common">Rose of Sharon</name>
    <dbReference type="NCBI Taxonomy" id="106335"/>
    <lineage>
        <taxon>Eukaryota</taxon>
        <taxon>Viridiplantae</taxon>
        <taxon>Streptophyta</taxon>
        <taxon>Embryophyta</taxon>
        <taxon>Tracheophyta</taxon>
        <taxon>Spermatophyta</taxon>
        <taxon>Magnoliopsida</taxon>
        <taxon>eudicotyledons</taxon>
        <taxon>Gunneridae</taxon>
        <taxon>Pentapetalae</taxon>
        <taxon>rosids</taxon>
        <taxon>malvids</taxon>
        <taxon>Malvales</taxon>
        <taxon>Malvaceae</taxon>
        <taxon>Malvoideae</taxon>
        <taxon>Hibiscus</taxon>
    </lineage>
</organism>
<evidence type="ECO:0000313" key="1">
    <source>
        <dbReference type="EMBL" id="KAE8681558.1"/>
    </source>
</evidence>
<evidence type="ECO:0000313" key="2">
    <source>
        <dbReference type="Proteomes" id="UP000436088"/>
    </source>
</evidence>
<dbReference type="Proteomes" id="UP000436088">
    <property type="component" value="Unassembled WGS sequence"/>
</dbReference>
<sequence>MVVEQLVVAGFGKLVAEVVVESFLAGEVGTEAAVAATGFSGEDGTEAVVATDLAGEDGNDEVFAGFGGERGNLAAVGGVFAGELRAEAVVEPTSVVGFLSEGEDGCDPLPTGTGVAVTEEAPPVGWNAGRIVVDRGRAGAGSGVGVGGWGAGLEMDAVVTGFRPDTNFFFTWREVNK</sequence>
<dbReference type="EMBL" id="VEPZ02001306">
    <property type="protein sequence ID" value="KAE8681558.1"/>
    <property type="molecule type" value="Genomic_DNA"/>
</dbReference>
<gene>
    <name evidence="1" type="ORF">F3Y22_tig00111317pilonHSYRG00006</name>
</gene>
<accession>A0A6A2YQA1</accession>
<comment type="caution">
    <text evidence="1">The sequence shown here is derived from an EMBL/GenBank/DDBJ whole genome shotgun (WGS) entry which is preliminary data.</text>
</comment>
<reference evidence="1" key="1">
    <citation type="submission" date="2019-09" db="EMBL/GenBank/DDBJ databases">
        <title>Draft genome information of white flower Hibiscus syriacus.</title>
        <authorList>
            <person name="Kim Y.-M."/>
        </authorList>
    </citation>
    <scope>NUCLEOTIDE SEQUENCE [LARGE SCALE GENOMIC DNA]</scope>
    <source>
        <strain evidence="1">YM2019G1</strain>
    </source>
</reference>
<name>A0A6A2YQA1_HIBSY</name>
<dbReference type="AlphaFoldDB" id="A0A6A2YQA1"/>
<keyword evidence="2" id="KW-1185">Reference proteome</keyword>
<proteinExistence type="predicted"/>
<protein>
    <submittedName>
        <fullName evidence="1">Uncharacterized protein</fullName>
    </submittedName>
</protein>